<reference evidence="4" key="1">
    <citation type="submission" date="2015-11" db="EMBL/GenBank/DDBJ databases">
        <title>De novo transcriptome assembly of four potential Pierce s Disease insect vectors from Arizona vineyards.</title>
        <authorList>
            <person name="Tassone E.E."/>
        </authorList>
    </citation>
    <scope>NUCLEOTIDE SEQUENCE</scope>
</reference>
<dbReference type="SUPFAM" id="SSF48113">
    <property type="entry name" value="Heme-dependent peroxidases"/>
    <property type="match status" value="1"/>
</dbReference>
<feature type="chain" id="PRO_5008588087" description="Peroxidase" evidence="3">
    <location>
        <begin position="38"/>
        <end position="710"/>
    </location>
</feature>
<protein>
    <recommendedName>
        <fullName evidence="5">Peroxidase</fullName>
    </recommendedName>
</protein>
<evidence type="ECO:0000313" key="4">
    <source>
        <dbReference type="EMBL" id="JAT33936.1"/>
    </source>
</evidence>
<keyword evidence="2" id="KW-0479">Metal-binding</keyword>
<dbReference type="Gene3D" id="1.10.640.10">
    <property type="entry name" value="Haem peroxidase domain superfamily, animal type"/>
    <property type="match status" value="1"/>
</dbReference>
<keyword evidence="1" id="KW-0560">Oxidoreductase</keyword>
<keyword evidence="2" id="KW-0349">Heme</keyword>
<dbReference type="InterPro" id="IPR019791">
    <property type="entry name" value="Haem_peroxidase_animal"/>
</dbReference>
<dbReference type="CDD" id="cd09823">
    <property type="entry name" value="peroxinectin_like"/>
    <property type="match status" value="1"/>
</dbReference>
<name>A0A1B6MDD3_9HEMI</name>
<dbReference type="PROSITE" id="PS50292">
    <property type="entry name" value="PEROXIDASE_3"/>
    <property type="match status" value="1"/>
</dbReference>
<keyword evidence="3" id="KW-0732">Signal</keyword>
<evidence type="ECO:0008006" key="5">
    <source>
        <dbReference type="Google" id="ProtNLM"/>
    </source>
</evidence>
<dbReference type="GO" id="GO:0020037">
    <property type="term" value="F:heme binding"/>
    <property type="evidence" value="ECO:0007669"/>
    <property type="project" value="InterPro"/>
</dbReference>
<organism evidence="4">
    <name type="scientific">Graphocephala atropunctata</name>
    <dbReference type="NCBI Taxonomy" id="36148"/>
    <lineage>
        <taxon>Eukaryota</taxon>
        <taxon>Metazoa</taxon>
        <taxon>Ecdysozoa</taxon>
        <taxon>Arthropoda</taxon>
        <taxon>Hexapoda</taxon>
        <taxon>Insecta</taxon>
        <taxon>Pterygota</taxon>
        <taxon>Neoptera</taxon>
        <taxon>Paraneoptera</taxon>
        <taxon>Hemiptera</taxon>
        <taxon>Auchenorrhyncha</taxon>
        <taxon>Membracoidea</taxon>
        <taxon>Cicadellidae</taxon>
        <taxon>Cicadellinae</taxon>
        <taxon>Cicadellini</taxon>
        <taxon>Graphocephala</taxon>
    </lineage>
</organism>
<dbReference type="Pfam" id="PF03098">
    <property type="entry name" value="An_peroxidase"/>
    <property type="match status" value="1"/>
</dbReference>
<evidence type="ECO:0000256" key="3">
    <source>
        <dbReference type="SAM" id="SignalP"/>
    </source>
</evidence>
<accession>A0A1B6MDD3</accession>
<dbReference type="InterPro" id="IPR010255">
    <property type="entry name" value="Haem_peroxidase_sf"/>
</dbReference>
<dbReference type="FunFam" id="1.10.640.10:FF:000009">
    <property type="entry name" value="Peroxidase, isoform B"/>
    <property type="match status" value="1"/>
</dbReference>
<evidence type="ECO:0000256" key="2">
    <source>
        <dbReference type="PIRSR" id="PIRSR619791-2"/>
    </source>
</evidence>
<feature type="binding site" description="axial binding residue" evidence="2">
    <location>
        <position position="455"/>
    </location>
    <ligand>
        <name>heme b</name>
        <dbReference type="ChEBI" id="CHEBI:60344"/>
    </ligand>
    <ligandPart>
        <name>Fe</name>
        <dbReference type="ChEBI" id="CHEBI:18248"/>
    </ligandPart>
</feature>
<dbReference type="GO" id="GO:0006979">
    <property type="term" value="P:response to oxidative stress"/>
    <property type="evidence" value="ECO:0007669"/>
    <property type="project" value="InterPro"/>
</dbReference>
<feature type="signal peptide" evidence="3">
    <location>
        <begin position="1"/>
        <end position="37"/>
    </location>
</feature>
<dbReference type="PRINTS" id="PR00457">
    <property type="entry name" value="ANPEROXIDASE"/>
</dbReference>
<keyword evidence="1" id="KW-0575">Peroxidase</keyword>
<dbReference type="PANTHER" id="PTHR11475">
    <property type="entry name" value="OXIDASE/PEROXIDASE"/>
    <property type="match status" value="1"/>
</dbReference>
<dbReference type="GO" id="GO:0046872">
    <property type="term" value="F:metal ion binding"/>
    <property type="evidence" value="ECO:0007669"/>
    <property type="project" value="UniProtKB-KW"/>
</dbReference>
<dbReference type="GO" id="GO:0004601">
    <property type="term" value="F:peroxidase activity"/>
    <property type="evidence" value="ECO:0007669"/>
    <property type="project" value="UniProtKB-KW"/>
</dbReference>
<sequence>PKFKYGTSHQAAVTAKNMSLSRCSLLVGLLCFHSSWAQHQFYQLLQNYSDFSPLRPQYGPSAAPLFHPRGVPVLNAGSAGGGYGLRPAPGNYELPQTDNALYGLPPHPLACGPEFQGGCQESKYRTIDGSCNNPHNPTWGMPNTHYGRLVPSKYSDGIHAPPVSVTGAKLPGSRLVSIVMFPDVPKNDPLWTLSSMSWGQIMTHDLSMAMGTTQAKAHSIQCCSPDGQIRVPEEYASPLCFPILIPQDDPVYSRYHQMCMNFVRSTTYLDTGCGSPHEPAEQLVAVTHFMDASFVYGSTNEVAVRLREGHGGQLRVDVRDNRPWPPAAVNKSAACDTQTEDEPCYQFGDVRGNQNPQLTVLQIVMLREHNRIATTLSHLNPHWDDETLYQEARKILIAEYQHINYYEWLPIFLGKKNMKKYGLLYETHGFTDDYRPDVDPSALNGYATAAFRYFHSAIQGRLELIGEERNTYGVLRLSDFFNRPGIIEEGQNMDHLTRGLTTQPEENIDPFFTSEITDYLFRNGKPFGRDLRATDIQRGRDHGLGSYNDYREFCGLPRAKTWKEFSDYITPENIEKLALLYASPDDVDLTVGGSVEAHAEDSLAGPTFLCLLLEQFYRTRVSDRFFFERGDPHTGFTPEQLAEIRKSSFSRLMCDNSDSVYQMQPRGFEVISHTNPLVPCQDASTIPIVDLSAWKDPHGPIHTGPFYGKK</sequence>
<dbReference type="InterPro" id="IPR037120">
    <property type="entry name" value="Haem_peroxidase_sf_animal"/>
</dbReference>
<dbReference type="AlphaFoldDB" id="A0A1B6MDD3"/>
<evidence type="ECO:0000256" key="1">
    <source>
        <dbReference type="ARBA" id="ARBA00022559"/>
    </source>
</evidence>
<gene>
    <name evidence="4" type="ORF">g.4120</name>
</gene>
<dbReference type="PANTHER" id="PTHR11475:SF86">
    <property type="entry name" value="PEROXIDASE"/>
    <property type="match status" value="1"/>
</dbReference>
<dbReference type="EMBL" id="GEBQ01006041">
    <property type="protein sequence ID" value="JAT33936.1"/>
    <property type="molecule type" value="Transcribed_RNA"/>
</dbReference>
<keyword evidence="2" id="KW-0408">Iron</keyword>
<proteinExistence type="predicted"/>
<feature type="non-terminal residue" evidence="4">
    <location>
        <position position="1"/>
    </location>
</feature>